<dbReference type="GO" id="GO:0006396">
    <property type="term" value="P:RNA processing"/>
    <property type="evidence" value="ECO:0007669"/>
    <property type="project" value="InterPro"/>
</dbReference>
<comment type="similarity">
    <text evidence="1">Belongs to the pseudouridine synthase TruB family.</text>
</comment>
<evidence type="ECO:0000313" key="4">
    <source>
        <dbReference type="WBParaSite" id="Gr19_v10_g16138.t1"/>
    </source>
</evidence>
<dbReference type="GO" id="GO:0003723">
    <property type="term" value="F:RNA binding"/>
    <property type="evidence" value="ECO:0007669"/>
    <property type="project" value="InterPro"/>
</dbReference>
<dbReference type="PANTHER" id="PTHR13195">
    <property type="entry name" value="PSEUDOURIDINE SYNTHASE-RELATED"/>
    <property type="match status" value="1"/>
</dbReference>
<proteinExistence type="inferred from homology"/>
<dbReference type="Gene3D" id="3.30.2350.10">
    <property type="entry name" value="Pseudouridine synthase"/>
    <property type="match status" value="1"/>
</dbReference>
<dbReference type="InterPro" id="IPR039048">
    <property type="entry name" value="Trub2"/>
</dbReference>
<protein>
    <submittedName>
        <fullName evidence="4">Pseudouridine synthase II N-terminal domain-containing protein</fullName>
    </submittedName>
</protein>
<dbReference type="AlphaFoldDB" id="A0A914HDZ7"/>
<feature type="domain" description="Pseudouridine synthase II N-terminal" evidence="2">
    <location>
        <begin position="104"/>
        <end position="235"/>
    </location>
</feature>
<dbReference type="InterPro" id="IPR020103">
    <property type="entry name" value="PsdUridine_synth_cat_dom_sf"/>
</dbReference>
<keyword evidence="3" id="KW-1185">Reference proteome</keyword>
<dbReference type="GO" id="GO:0001522">
    <property type="term" value="P:pseudouridine synthesis"/>
    <property type="evidence" value="ECO:0007669"/>
    <property type="project" value="InterPro"/>
</dbReference>
<evidence type="ECO:0000259" key="2">
    <source>
        <dbReference type="Pfam" id="PF01509"/>
    </source>
</evidence>
<evidence type="ECO:0000256" key="1">
    <source>
        <dbReference type="ARBA" id="ARBA00008999"/>
    </source>
</evidence>
<dbReference type="SUPFAM" id="SSF55120">
    <property type="entry name" value="Pseudouridine synthase"/>
    <property type="match status" value="1"/>
</dbReference>
<dbReference type="Proteomes" id="UP000887572">
    <property type="component" value="Unplaced"/>
</dbReference>
<dbReference type="Pfam" id="PF01509">
    <property type="entry name" value="TruB_N"/>
    <property type="match status" value="1"/>
</dbReference>
<organism evidence="3 4">
    <name type="scientific">Globodera rostochiensis</name>
    <name type="common">Golden nematode worm</name>
    <name type="synonym">Heterodera rostochiensis</name>
    <dbReference type="NCBI Taxonomy" id="31243"/>
    <lineage>
        <taxon>Eukaryota</taxon>
        <taxon>Metazoa</taxon>
        <taxon>Ecdysozoa</taxon>
        <taxon>Nematoda</taxon>
        <taxon>Chromadorea</taxon>
        <taxon>Rhabditida</taxon>
        <taxon>Tylenchina</taxon>
        <taxon>Tylenchomorpha</taxon>
        <taxon>Tylenchoidea</taxon>
        <taxon>Heteroderidae</taxon>
        <taxon>Heteroderinae</taxon>
        <taxon>Globodera</taxon>
    </lineage>
</organism>
<dbReference type="GO" id="GO:0009982">
    <property type="term" value="F:pseudouridine synthase activity"/>
    <property type="evidence" value="ECO:0007669"/>
    <property type="project" value="InterPro"/>
</dbReference>
<dbReference type="InterPro" id="IPR002501">
    <property type="entry name" value="PsdUridine_synth_N"/>
</dbReference>
<dbReference type="WBParaSite" id="Gr19_v10_g16138.t1">
    <property type="protein sequence ID" value="Gr19_v10_g16138.t1"/>
    <property type="gene ID" value="Gr19_v10_g16138"/>
</dbReference>
<sequence length="358" mass="41276">MKYAFNVREVQSLLNGFLCIFKPRDVSISALEKLLLRRICEQANCLDPCRPLPTVELPIVESHSKSGALVVVGKRTQVDYSKHPLMVGQMFRPEEMRIEVLNFLEPSCSGVCLFGLNDGCDDLETIRDRAWLNEYFLEGELGRETVEHHIRGKVAARAEFDHVTLHKLKCVLSMIRMQFKKTSLKFANVDMQSQEAFELARRGVPRPKVLGSPLIYGIELRHYKLPNFKLSVQVTGEQCPFMRKLIHEIGCCLHTTACPRRVRRVREGCFGLDHALLDKHFHLESIVKNLLMSTKMVNASLAQDNTDVIQVKSESQIEEERQMVDKFRLRDEWTEALVDDEEEDSLRLPWGRDYTFVN</sequence>
<reference evidence="4" key="1">
    <citation type="submission" date="2022-11" db="UniProtKB">
        <authorList>
            <consortium name="WormBaseParasite"/>
        </authorList>
    </citation>
    <scope>IDENTIFICATION</scope>
</reference>
<evidence type="ECO:0000313" key="3">
    <source>
        <dbReference type="Proteomes" id="UP000887572"/>
    </source>
</evidence>
<dbReference type="PANTHER" id="PTHR13195:SF0">
    <property type="entry name" value="PSEUDOURIDYLATE SYNTHASE TRUB2, MITOCHONDRIAL"/>
    <property type="match status" value="1"/>
</dbReference>
<accession>A0A914HDZ7</accession>
<name>A0A914HDZ7_GLORO</name>